<accession>A0A1H5U0R8</accession>
<dbReference type="AlphaFoldDB" id="A0A1H5U0R8"/>
<dbReference type="EMBL" id="FNUL01000006">
    <property type="protein sequence ID" value="SEF68732.1"/>
    <property type="molecule type" value="Genomic_DNA"/>
</dbReference>
<organism evidence="1 2">
    <name type="scientific">Lachnospira multipara</name>
    <dbReference type="NCBI Taxonomy" id="28051"/>
    <lineage>
        <taxon>Bacteria</taxon>
        <taxon>Bacillati</taxon>
        <taxon>Bacillota</taxon>
        <taxon>Clostridia</taxon>
        <taxon>Lachnospirales</taxon>
        <taxon>Lachnospiraceae</taxon>
        <taxon>Lachnospira</taxon>
    </lineage>
</organism>
<evidence type="ECO:0000313" key="1">
    <source>
        <dbReference type="EMBL" id="SEF68732.1"/>
    </source>
</evidence>
<proteinExistence type="predicted"/>
<gene>
    <name evidence="1" type="ORF">SAMN05216537_10613</name>
</gene>
<keyword evidence="2" id="KW-1185">Reference proteome</keyword>
<dbReference type="Pfam" id="PF21983">
    <property type="entry name" value="NikA-like"/>
    <property type="match status" value="1"/>
</dbReference>
<name>A0A1H5U0R8_9FIRM</name>
<protein>
    <submittedName>
        <fullName evidence="1">Mobilisation protein (MobC)</fullName>
    </submittedName>
</protein>
<reference evidence="1 2" key="1">
    <citation type="submission" date="2016-10" db="EMBL/GenBank/DDBJ databases">
        <authorList>
            <person name="de Groot N.N."/>
        </authorList>
    </citation>
    <scope>NUCLEOTIDE SEQUENCE [LARGE SCALE GENOMIC DNA]</scope>
    <source>
        <strain evidence="1 2">D15d</strain>
    </source>
</reference>
<sequence length="134" mass="15192">MGTKAAKKNRTRNHQVNFYMNDEEYRKLTKLVTESGLNKQTYLINATLGATLANPEALKDIPQLLSELTELLNQFKGIGINCNQMAKIANTYNQPANENELKELANDIHETGKEVLPLCQSLKLLIRELNLQQH</sequence>
<dbReference type="InterPro" id="IPR053842">
    <property type="entry name" value="NikA-like"/>
</dbReference>
<evidence type="ECO:0000313" key="2">
    <source>
        <dbReference type="Proteomes" id="UP000236726"/>
    </source>
</evidence>
<dbReference type="Proteomes" id="UP000236726">
    <property type="component" value="Unassembled WGS sequence"/>
</dbReference>